<dbReference type="PANTHER" id="PTHR42791">
    <property type="entry name" value="GNAT FAMILY ACETYLTRANSFERASE"/>
    <property type="match status" value="1"/>
</dbReference>
<feature type="domain" description="N-acetyltransferase" evidence="1">
    <location>
        <begin position="113"/>
        <end position="250"/>
    </location>
</feature>
<dbReference type="VEuPathDB" id="FungiDB:ASPWEDRAFT_41778"/>
<dbReference type="InterPro" id="IPR016181">
    <property type="entry name" value="Acyl_CoA_acyltransferase"/>
</dbReference>
<proteinExistence type="predicted"/>
<dbReference type="GeneID" id="63751492"/>
<dbReference type="EMBL" id="KV878213">
    <property type="protein sequence ID" value="OJJ33893.1"/>
    <property type="molecule type" value="Genomic_DNA"/>
</dbReference>
<dbReference type="Gene3D" id="3.40.630.30">
    <property type="match status" value="1"/>
</dbReference>
<dbReference type="InterPro" id="IPR000182">
    <property type="entry name" value="GNAT_dom"/>
</dbReference>
<dbReference type="InterPro" id="IPR052523">
    <property type="entry name" value="Trichothecene_AcTrans"/>
</dbReference>
<dbReference type="Proteomes" id="UP000184383">
    <property type="component" value="Unassembled WGS sequence"/>
</dbReference>
<dbReference type="CDD" id="cd04301">
    <property type="entry name" value="NAT_SF"/>
    <property type="match status" value="1"/>
</dbReference>
<dbReference type="RefSeq" id="XP_040687569.1">
    <property type="nucleotide sequence ID" value="XM_040835644.1"/>
</dbReference>
<protein>
    <recommendedName>
        <fullName evidence="1">N-acetyltransferase domain-containing protein</fullName>
    </recommendedName>
</protein>
<evidence type="ECO:0000313" key="2">
    <source>
        <dbReference type="EMBL" id="OJJ33893.1"/>
    </source>
</evidence>
<name>A0A1L9RGB3_ASPWE</name>
<dbReference type="GO" id="GO:0016747">
    <property type="term" value="F:acyltransferase activity, transferring groups other than amino-acyl groups"/>
    <property type="evidence" value="ECO:0007669"/>
    <property type="project" value="InterPro"/>
</dbReference>
<gene>
    <name evidence="2" type="ORF">ASPWEDRAFT_41778</name>
</gene>
<dbReference type="PANTHER" id="PTHR42791:SF1">
    <property type="entry name" value="N-ACETYLTRANSFERASE DOMAIN-CONTAINING PROTEIN"/>
    <property type="match status" value="1"/>
</dbReference>
<dbReference type="OrthoDB" id="512662at2759"/>
<dbReference type="AlphaFoldDB" id="A0A1L9RGB3"/>
<dbReference type="Pfam" id="PF00583">
    <property type="entry name" value="Acetyltransf_1"/>
    <property type="match status" value="1"/>
</dbReference>
<dbReference type="PROSITE" id="PS51186">
    <property type="entry name" value="GNAT"/>
    <property type="match status" value="1"/>
</dbReference>
<sequence length="254" mass="29022">MAAARSVDMLPVRDNPQSISPAARTISLAFSQDPLIEWLRPNAIPWGSLSRETCKWQYRRIQQAILDGIVLSSPPLKQMVEVFPPRAKSLVAAVEEPLSQTANEESLDAGIAMLLFPPQSCAKWTIKRILLACKLWALDFLDPATDSETCERRVDTLLTSHDIMMDEIRARYAVDDVWYLEVLAVHPLLQSRGMGSKSMQWLLEYVDNSPIFLECTSERNVKFYERWGFEVVEEVELGEEERVTLWVMLRPTQP</sequence>
<evidence type="ECO:0000313" key="3">
    <source>
        <dbReference type="Proteomes" id="UP000184383"/>
    </source>
</evidence>
<reference evidence="3" key="1">
    <citation type="journal article" date="2017" name="Genome Biol.">
        <title>Comparative genomics reveals high biological diversity and specific adaptations in the industrially and medically important fungal genus Aspergillus.</title>
        <authorList>
            <person name="de Vries R.P."/>
            <person name="Riley R."/>
            <person name="Wiebenga A."/>
            <person name="Aguilar-Osorio G."/>
            <person name="Amillis S."/>
            <person name="Uchima C.A."/>
            <person name="Anderluh G."/>
            <person name="Asadollahi M."/>
            <person name="Askin M."/>
            <person name="Barry K."/>
            <person name="Battaglia E."/>
            <person name="Bayram O."/>
            <person name="Benocci T."/>
            <person name="Braus-Stromeyer S.A."/>
            <person name="Caldana C."/>
            <person name="Canovas D."/>
            <person name="Cerqueira G.C."/>
            <person name="Chen F."/>
            <person name="Chen W."/>
            <person name="Choi C."/>
            <person name="Clum A."/>
            <person name="Dos Santos R.A."/>
            <person name="Damasio A.R."/>
            <person name="Diallinas G."/>
            <person name="Emri T."/>
            <person name="Fekete E."/>
            <person name="Flipphi M."/>
            <person name="Freyberg S."/>
            <person name="Gallo A."/>
            <person name="Gournas C."/>
            <person name="Habgood R."/>
            <person name="Hainaut M."/>
            <person name="Harispe M.L."/>
            <person name="Henrissat B."/>
            <person name="Hilden K.S."/>
            <person name="Hope R."/>
            <person name="Hossain A."/>
            <person name="Karabika E."/>
            <person name="Karaffa L."/>
            <person name="Karanyi Z."/>
            <person name="Krasevec N."/>
            <person name="Kuo A."/>
            <person name="Kusch H."/>
            <person name="LaButti K."/>
            <person name="Lagendijk E.L."/>
            <person name="Lapidus A."/>
            <person name="Levasseur A."/>
            <person name="Lindquist E."/>
            <person name="Lipzen A."/>
            <person name="Logrieco A.F."/>
            <person name="MacCabe A."/>
            <person name="Maekelae M.R."/>
            <person name="Malavazi I."/>
            <person name="Melin P."/>
            <person name="Meyer V."/>
            <person name="Mielnichuk N."/>
            <person name="Miskei M."/>
            <person name="Molnar A.P."/>
            <person name="Mule G."/>
            <person name="Ngan C.Y."/>
            <person name="Orejas M."/>
            <person name="Orosz E."/>
            <person name="Ouedraogo J.P."/>
            <person name="Overkamp K.M."/>
            <person name="Park H.-S."/>
            <person name="Perrone G."/>
            <person name="Piumi F."/>
            <person name="Punt P.J."/>
            <person name="Ram A.F."/>
            <person name="Ramon A."/>
            <person name="Rauscher S."/>
            <person name="Record E."/>
            <person name="Riano-Pachon D.M."/>
            <person name="Robert V."/>
            <person name="Roehrig J."/>
            <person name="Ruller R."/>
            <person name="Salamov A."/>
            <person name="Salih N.S."/>
            <person name="Samson R.A."/>
            <person name="Sandor E."/>
            <person name="Sanguinetti M."/>
            <person name="Schuetze T."/>
            <person name="Sepcic K."/>
            <person name="Shelest E."/>
            <person name="Sherlock G."/>
            <person name="Sophianopoulou V."/>
            <person name="Squina F.M."/>
            <person name="Sun H."/>
            <person name="Susca A."/>
            <person name="Todd R.B."/>
            <person name="Tsang A."/>
            <person name="Unkles S.E."/>
            <person name="van de Wiele N."/>
            <person name="van Rossen-Uffink D."/>
            <person name="Oliveira J.V."/>
            <person name="Vesth T.C."/>
            <person name="Visser J."/>
            <person name="Yu J.-H."/>
            <person name="Zhou M."/>
            <person name="Andersen M.R."/>
            <person name="Archer D.B."/>
            <person name="Baker S.E."/>
            <person name="Benoit I."/>
            <person name="Brakhage A.A."/>
            <person name="Braus G.H."/>
            <person name="Fischer R."/>
            <person name="Frisvad J.C."/>
            <person name="Goldman G.H."/>
            <person name="Houbraken J."/>
            <person name="Oakley B."/>
            <person name="Pocsi I."/>
            <person name="Scazzocchio C."/>
            <person name="Seiboth B."/>
            <person name="vanKuyk P.A."/>
            <person name="Wortman J."/>
            <person name="Dyer P.S."/>
            <person name="Grigoriev I.V."/>
        </authorList>
    </citation>
    <scope>NUCLEOTIDE SEQUENCE [LARGE SCALE GENOMIC DNA]</scope>
    <source>
        <strain evidence="3">DTO 134E9</strain>
    </source>
</reference>
<accession>A0A1L9RGB3</accession>
<dbReference type="SUPFAM" id="SSF55729">
    <property type="entry name" value="Acyl-CoA N-acyltransferases (Nat)"/>
    <property type="match status" value="1"/>
</dbReference>
<organism evidence="2 3">
    <name type="scientific">Aspergillus wentii DTO 134E9</name>
    <dbReference type="NCBI Taxonomy" id="1073089"/>
    <lineage>
        <taxon>Eukaryota</taxon>
        <taxon>Fungi</taxon>
        <taxon>Dikarya</taxon>
        <taxon>Ascomycota</taxon>
        <taxon>Pezizomycotina</taxon>
        <taxon>Eurotiomycetes</taxon>
        <taxon>Eurotiomycetidae</taxon>
        <taxon>Eurotiales</taxon>
        <taxon>Aspergillaceae</taxon>
        <taxon>Aspergillus</taxon>
        <taxon>Aspergillus subgen. Cremei</taxon>
    </lineage>
</organism>
<keyword evidence="3" id="KW-1185">Reference proteome</keyword>
<evidence type="ECO:0000259" key="1">
    <source>
        <dbReference type="PROSITE" id="PS51186"/>
    </source>
</evidence>